<proteinExistence type="predicted"/>
<sequence length="142" mass="15115">MSFSQAIAYCFKNYAKFNGRASRSEFWYFYLFNVLVAGVPAIIGSVLMAVGTTSAVDMDGMTTTTLGALGIFGVIVLVLSGLISLALLIPNIAVACRRLHDRGTSGWLLLLALVPCGSLVLFIFWLLESQGPNSFGEGPATA</sequence>
<organism evidence="2">
    <name type="scientific">freshwater metagenome</name>
    <dbReference type="NCBI Taxonomy" id="449393"/>
    <lineage>
        <taxon>unclassified sequences</taxon>
        <taxon>metagenomes</taxon>
        <taxon>ecological metagenomes</taxon>
    </lineage>
</organism>
<dbReference type="GO" id="GO:0005886">
    <property type="term" value="C:plasma membrane"/>
    <property type="evidence" value="ECO:0007669"/>
    <property type="project" value="TreeGrafter"/>
</dbReference>
<feature type="transmembrane region" description="Helical" evidence="1">
    <location>
        <begin position="106"/>
        <end position="127"/>
    </location>
</feature>
<keyword evidence="1" id="KW-0812">Transmembrane</keyword>
<reference evidence="2" key="1">
    <citation type="submission" date="2020-05" db="EMBL/GenBank/DDBJ databases">
        <authorList>
            <person name="Chiriac C."/>
            <person name="Salcher M."/>
            <person name="Ghai R."/>
            <person name="Kavagutti S V."/>
        </authorList>
    </citation>
    <scope>NUCLEOTIDE SEQUENCE</scope>
</reference>
<gene>
    <name evidence="2" type="ORF">UFOPK3495_00526</name>
</gene>
<feature type="transmembrane region" description="Helical" evidence="1">
    <location>
        <begin position="26"/>
        <end position="50"/>
    </location>
</feature>
<keyword evidence="1" id="KW-1133">Transmembrane helix</keyword>
<name>A0A6J7FID1_9ZZZZ</name>
<dbReference type="PANTHER" id="PTHR34980:SF2">
    <property type="entry name" value="INNER MEMBRANE PROTEIN YHAH-RELATED"/>
    <property type="match status" value="1"/>
</dbReference>
<dbReference type="PANTHER" id="PTHR34980">
    <property type="entry name" value="INNER MEMBRANE PROTEIN-RELATED-RELATED"/>
    <property type="match status" value="1"/>
</dbReference>
<dbReference type="AlphaFoldDB" id="A0A6J7FID1"/>
<protein>
    <submittedName>
        <fullName evidence="2">Unannotated protein</fullName>
    </submittedName>
</protein>
<accession>A0A6J7FID1</accession>
<feature type="transmembrane region" description="Helical" evidence="1">
    <location>
        <begin position="70"/>
        <end position="94"/>
    </location>
</feature>
<dbReference type="InterPro" id="IPR008523">
    <property type="entry name" value="DUF805"/>
</dbReference>
<evidence type="ECO:0000256" key="1">
    <source>
        <dbReference type="SAM" id="Phobius"/>
    </source>
</evidence>
<evidence type="ECO:0000313" key="2">
    <source>
        <dbReference type="EMBL" id="CAB4893215.1"/>
    </source>
</evidence>
<keyword evidence="1" id="KW-0472">Membrane</keyword>
<dbReference type="EMBL" id="CAFBMC010000019">
    <property type="protein sequence ID" value="CAB4893215.1"/>
    <property type="molecule type" value="Genomic_DNA"/>
</dbReference>
<dbReference type="Pfam" id="PF05656">
    <property type="entry name" value="DUF805"/>
    <property type="match status" value="1"/>
</dbReference>